<accession>A0A329MIK2</accession>
<evidence type="ECO:0000256" key="3">
    <source>
        <dbReference type="ARBA" id="ARBA00022795"/>
    </source>
</evidence>
<organism evidence="8 9">
    <name type="scientific">Paenibacillus contaminans</name>
    <dbReference type="NCBI Taxonomy" id="450362"/>
    <lineage>
        <taxon>Bacteria</taxon>
        <taxon>Bacillati</taxon>
        <taxon>Bacillota</taxon>
        <taxon>Bacilli</taxon>
        <taxon>Bacillales</taxon>
        <taxon>Paenibacillaceae</taxon>
        <taxon>Paenibacillus</taxon>
    </lineage>
</organism>
<evidence type="ECO:0000313" key="8">
    <source>
        <dbReference type="EMBL" id="RAV17407.1"/>
    </source>
</evidence>
<comment type="similarity">
    <text evidence="6">Belongs to the bacillales FliT family.</text>
</comment>
<evidence type="ECO:0000313" key="9">
    <source>
        <dbReference type="Proteomes" id="UP000250369"/>
    </source>
</evidence>
<keyword evidence="2" id="KW-0963">Cytoplasm</keyword>
<dbReference type="AlphaFoldDB" id="A0A329MIK2"/>
<protein>
    <recommendedName>
        <fullName evidence="7">Flagellar protein FliT</fullName>
    </recommendedName>
</protein>
<dbReference type="OrthoDB" id="2621950at2"/>
<evidence type="ECO:0000256" key="2">
    <source>
        <dbReference type="ARBA" id="ARBA00022490"/>
    </source>
</evidence>
<comment type="caution">
    <text evidence="8">The sequence shown here is derived from an EMBL/GenBank/DDBJ whole genome shotgun (WGS) entry which is preliminary data.</text>
</comment>
<name>A0A329MIK2_9BACL</name>
<keyword evidence="3" id="KW-1005">Bacterial flagellum biogenesis</keyword>
<dbReference type="RefSeq" id="WP_113034258.1">
    <property type="nucleotide sequence ID" value="NZ_QMFB01000019.1"/>
</dbReference>
<comment type="subcellular location">
    <subcellularLocation>
        <location evidence="1">Cytoplasm</location>
        <location evidence="1">Cytosol</location>
    </subcellularLocation>
</comment>
<dbReference type="Proteomes" id="UP000250369">
    <property type="component" value="Unassembled WGS sequence"/>
</dbReference>
<proteinExistence type="inferred from homology"/>
<evidence type="ECO:0000256" key="6">
    <source>
        <dbReference type="ARBA" id="ARBA00093785"/>
    </source>
</evidence>
<evidence type="ECO:0000256" key="1">
    <source>
        <dbReference type="ARBA" id="ARBA00004514"/>
    </source>
</evidence>
<evidence type="ECO:0000256" key="7">
    <source>
        <dbReference type="ARBA" id="ARBA00093797"/>
    </source>
</evidence>
<comment type="function">
    <text evidence="5">May act as an export chaperone for the filament capping protein FliD.</text>
</comment>
<gene>
    <name evidence="8" type="ORF">DQG23_27595</name>
</gene>
<dbReference type="EMBL" id="QMFB01000019">
    <property type="protein sequence ID" value="RAV17407.1"/>
    <property type="molecule type" value="Genomic_DNA"/>
</dbReference>
<evidence type="ECO:0000256" key="4">
    <source>
        <dbReference type="ARBA" id="ARBA00023186"/>
    </source>
</evidence>
<evidence type="ECO:0000256" key="5">
    <source>
        <dbReference type="ARBA" id="ARBA00093765"/>
    </source>
</evidence>
<sequence length="114" mass="12925">MHEAIERLQELTANLVRDLPQATVDDIESFISERGLLVERLSGLNLTGDAYRQASNCIKEVLSHDPVIIERMNALRDEAAQGLSKFNNARMQRSAYEVGDSYSYNESLFFDSKK</sequence>
<keyword evidence="4" id="KW-0143">Chaperone</keyword>
<reference evidence="8 9" key="1">
    <citation type="journal article" date="2009" name="Int. J. Syst. Evol. Microbiol.">
        <title>Paenibacillus contaminans sp. nov., isolated from a contaminated laboratory plate.</title>
        <authorList>
            <person name="Chou J.H."/>
            <person name="Lee J.H."/>
            <person name="Lin M.C."/>
            <person name="Chang P.S."/>
            <person name="Arun A.B."/>
            <person name="Young C.C."/>
            <person name="Chen W.M."/>
        </authorList>
    </citation>
    <scope>NUCLEOTIDE SEQUENCE [LARGE SCALE GENOMIC DNA]</scope>
    <source>
        <strain evidence="8 9">CKOBP-6</strain>
    </source>
</reference>
<dbReference type="Pfam" id="PF05400">
    <property type="entry name" value="FliT"/>
    <property type="match status" value="1"/>
</dbReference>
<keyword evidence="9" id="KW-1185">Reference proteome</keyword>
<dbReference type="InterPro" id="IPR008622">
    <property type="entry name" value="FliT"/>
</dbReference>